<dbReference type="GO" id="GO:0003729">
    <property type="term" value="F:mRNA binding"/>
    <property type="evidence" value="ECO:0007669"/>
    <property type="project" value="UniProtKB-ARBA"/>
</dbReference>
<dbReference type="InterPro" id="IPR011990">
    <property type="entry name" value="TPR-like_helical_dom_sf"/>
</dbReference>
<sequence length="663" mass="74345">MEALTFPNSPPYLYNRGFLPVKELPKYSFRPRVSSPVTLISEDVSLSNHHVLDTFSKTDTFAWNHLIKNHLANGDVGNVMYIYEQMLMQGICPDKHTLPRVLAAAQLSNSLLLGRQVHCHAVKLGISSEDYVMTALMKMYGQLDGADTVKQIFDAYSLGKSSISGTLLISMYLKEHNPRLAVDLFYQMVASNSQIDAVAIMTAIGACGMLQSPEDGRKVHKIAKACGLECQLLVSNALLKMYLDFGNVDAAREVFDNMSSRDTISWTEMIRGYVKNGGFNESLKLFKMMVSVNIKPDPPALSTILPACARMTAHKQGKEIHGYMLRNGVDMNLTVQNALLDMYIKSGYMESASAVFNQITCKDAITWTIMIYGCGLHGQGAYGVELYHEMFKNNVEIDGVAFSSVLHACVAANFVDEGRSFFSLIKKPEIRHYTSMVSLLARAGLFKEAEIFIEENRIGKHIGVLRALLDGCRIHRNIYPGKKVAEQLCHLEPFNADNYVLLSNWYASNGKWDMARKSKEMITDLGLVSKRAYSWIEFRNKIHVFGTGDTSHPISKKLYRELQRLVKKMEEEGYAFDPDFSLHDVDEERECLQIGLSELLAISFGLISTVDSTVRVTKNLRVCRNSHAIAKAMSRLVGREIVVKDPSCFHHFKDGHCSCGDSW</sequence>
<dbReference type="EMBL" id="JBDFQZ010000006">
    <property type="protein sequence ID" value="KAK9715935.1"/>
    <property type="molecule type" value="Genomic_DNA"/>
</dbReference>
<protein>
    <recommendedName>
        <fullName evidence="4">DYW domain-containing protein</fullName>
    </recommendedName>
</protein>
<evidence type="ECO:0000313" key="6">
    <source>
        <dbReference type="Proteomes" id="UP001443914"/>
    </source>
</evidence>
<proteinExistence type="inferred from homology"/>
<evidence type="ECO:0000256" key="1">
    <source>
        <dbReference type="ARBA" id="ARBA00006643"/>
    </source>
</evidence>
<dbReference type="FunFam" id="1.25.40.10:FF:000073">
    <property type="entry name" value="Pentatricopeptide repeat-containing protein chloroplastic"/>
    <property type="match status" value="1"/>
</dbReference>
<name>A0AAW1K8G2_SAPOF</name>
<dbReference type="AlphaFoldDB" id="A0AAW1K8G2"/>
<feature type="repeat" description="PPR" evidence="3">
    <location>
        <begin position="262"/>
        <end position="296"/>
    </location>
</feature>
<dbReference type="NCBIfam" id="TIGR00756">
    <property type="entry name" value="PPR"/>
    <property type="match status" value="3"/>
</dbReference>
<feature type="repeat" description="PPR" evidence="3">
    <location>
        <begin position="363"/>
        <end position="397"/>
    </location>
</feature>
<evidence type="ECO:0000256" key="3">
    <source>
        <dbReference type="PROSITE-ProRule" id="PRU00708"/>
    </source>
</evidence>
<dbReference type="GO" id="GO:0008270">
    <property type="term" value="F:zinc ion binding"/>
    <property type="evidence" value="ECO:0007669"/>
    <property type="project" value="InterPro"/>
</dbReference>
<evidence type="ECO:0000259" key="4">
    <source>
        <dbReference type="Pfam" id="PF14432"/>
    </source>
</evidence>
<comment type="similarity">
    <text evidence="1">Belongs to the PPR family. PCMP-H subfamily.</text>
</comment>
<dbReference type="Proteomes" id="UP001443914">
    <property type="component" value="Unassembled WGS sequence"/>
</dbReference>
<organism evidence="5 6">
    <name type="scientific">Saponaria officinalis</name>
    <name type="common">Common soapwort</name>
    <name type="synonym">Lychnis saponaria</name>
    <dbReference type="NCBI Taxonomy" id="3572"/>
    <lineage>
        <taxon>Eukaryota</taxon>
        <taxon>Viridiplantae</taxon>
        <taxon>Streptophyta</taxon>
        <taxon>Embryophyta</taxon>
        <taxon>Tracheophyta</taxon>
        <taxon>Spermatophyta</taxon>
        <taxon>Magnoliopsida</taxon>
        <taxon>eudicotyledons</taxon>
        <taxon>Gunneridae</taxon>
        <taxon>Pentapetalae</taxon>
        <taxon>Caryophyllales</taxon>
        <taxon>Caryophyllaceae</taxon>
        <taxon>Caryophylleae</taxon>
        <taxon>Saponaria</taxon>
    </lineage>
</organism>
<keyword evidence="6" id="KW-1185">Reference proteome</keyword>
<evidence type="ECO:0000313" key="5">
    <source>
        <dbReference type="EMBL" id="KAK9715936.1"/>
    </source>
</evidence>
<keyword evidence="2" id="KW-0677">Repeat</keyword>
<dbReference type="PROSITE" id="PS51375">
    <property type="entry name" value="PPR"/>
    <property type="match status" value="3"/>
</dbReference>
<dbReference type="PANTHER" id="PTHR47926">
    <property type="entry name" value="PENTATRICOPEPTIDE REPEAT-CONTAINING PROTEIN"/>
    <property type="match status" value="1"/>
</dbReference>
<dbReference type="InterPro" id="IPR002885">
    <property type="entry name" value="PPR_rpt"/>
</dbReference>
<comment type="caution">
    <text evidence="5">The sequence shown here is derived from an EMBL/GenBank/DDBJ whole genome shotgun (WGS) entry which is preliminary data.</text>
</comment>
<dbReference type="InterPro" id="IPR046960">
    <property type="entry name" value="PPR_At4g14850-like_plant"/>
</dbReference>
<evidence type="ECO:0000256" key="2">
    <source>
        <dbReference type="ARBA" id="ARBA00022737"/>
    </source>
</evidence>
<dbReference type="InterPro" id="IPR032867">
    <property type="entry name" value="DYW_dom"/>
</dbReference>
<accession>A0AAW1K8G2</accession>
<dbReference type="FunFam" id="1.25.40.10:FF:000090">
    <property type="entry name" value="Pentatricopeptide repeat-containing protein, chloroplastic"/>
    <property type="match status" value="1"/>
</dbReference>
<feature type="repeat" description="PPR" evidence="3">
    <location>
        <begin position="59"/>
        <end position="93"/>
    </location>
</feature>
<feature type="domain" description="DYW" evidence="4">
    <location>
        <begin position="573"/>
        <end position="663"/>
    </location>
</feature>
<dbReference type="Pfam" id="PF14432">
    <property type="entry name" value="DYW_deaminase"/>
    <property type="match status" value="1"/>
</dbReference>
<dbReference type="GO" id="GO:0009451">
    <property type="term" value="P:RNA modification"/>
    <property type="evidence" value="ECO:0007669"/>
    <property type="project" value="InterPro"/>
</dbReference>
<dbReference type="Pfam" id="PF01535">
    <property type="entry name" value="PPR"/>
    <property type="match status" value="6"/>
</dbReference>
<dbReference type="Pfam" id="PF13041">
    <property type="entry name" value="PPR_2"/>
    <property type="match status" value="1"/>
</dbReference>
<dbReference type="EMBL" id="JBDFQZ010000006">
    <property type="protein sequence ID" value="KAK9715936.1"/>
    <property type="molecule type" value="Genomic_DNA"/>
</dbReference>
<dbReference type="Gene3D" id="1.25.40.10">
    <property type="entry name" value="Tetratricopeptide repeat domain"/>
    <property type="match status" value="4"/>
</dbReference>
<gene>
    <name evidence="5" type="ORF">RND81_06G199700</name>
</gene>
<reference evidence="5 6" key="1">
    <citation type="submission" date="2024-03" db="EMBL/GenBank/DDBJ databases">
        <title>WGS assembly of Saponaria officinalis var. Norfolk2.</title>
        <authorList>
            <person name="Jenkins J."/>
            <person name="Shu S."/>
            <person name="Grimwood J."/>
            <person name="Barry K."/>
            <person name="Goodstein D."/>
            <person name="Schmutz J."/>
            <person name="Leebens-Mack J."/>
            <person name="Osbourn A."/>
        </authorList>
    </citation>
    <scope>NUCLEOTIDE SEQUENCE [LARGE SCALE GENOMIC DNA]</scope>
    <source>
        <strain evidence="6">cv. Norfolk2</strain>
        <strain evidence="5">JIC</strain>
        <tissue evidence="5">Leaf</tissue>
    </source>
</reference>